<evidence type="ECO:0000313" key="2">
    <source>
        <dbReference type="Proteomes" id="UP001062846"/>
    </source>
</evidence>
<reference evidence="1" key="1">
    <citation type="submission" date="2022-02" db="EMBL/GenBank/DDBJ databases">
        <title>Plant Genome Project.</title>
        <authorList>
            <person name="Zhang R.-G."/>
        </authorList>
    </citation>
    <scope>NUCLEOTIDE SEQUENCE</scope>
    <source>
        <strain evidence="1">AT1</strain>
    </source>
</reference>
<comment type="caution">
    <text evidence="1">The sequence shown here is derived from an EMBL/GenBank/DDBJ whole genome shotgun (WGS) entry which is preliminary data.</text>
</comment>
<organism evidence="1 2">
    <name type="scientific">Rhododendron molle</name>
    <name type="common">Chinese azalea</name>
    <name type="synonym">Azalea mollis</name>
    <dbReference type="NCBI Taxonomy" id="49168"/>
    <lineage>
        <taxon>Eukaryota</taxon>
        <taxon>Viridiplantae</taxon>
        <taxon>Streptophyta</taxon>
        <taxon>Embryophyta</taxon>
        <taxon>Tracheophyta</taxon>
        <taxon>Spermatophyta</taxon>
        <taxon>Magnoliopsida</taxon>
        <taxon>eudicotyledons</taxon>
        <taxon>Gunneridae</taxon>
        <taxon>Pentapetalae</taxon>
        <taxon>asterids</taxon>
        <taxon>Ericales</taxon>
        <taxon>Ericaceae</taxon>
        <taxon>Ericoideae</taxon>
        <taxon>Rhodoreae</taxon>
        <taxon>Rhododendron</taxon>
    </lineage>
</organism>
<accession>A0ACC0L8Z9</accession>
<name>A0ACC0L8Z9_RHOML</name>
<dbReference type="EMBL" id="CM046400">
    <property type="protein sequence ID" value="KAI8524683.1"/>
    <property type="molecule type" value="Genomic_DNA"/>
</dbReference>
<gene>
    <name evidence="1" type="ORF">RHMOL_Rhmol13G0167200</name>
</gene>
<evidence type="ECO:0000313" key="1">
    <source>
        <dbReference type="EMBL" id="KAI8524683.1"/>
    </source>
</evidence>
<keyword evidence="2" id="KW-1185">Reference proteome</keyword>
<dbReference type="Proteomes" id="UP001062846">
    <property type="component" value="Chromosome 13"/>
</dbReference>
<proteinExistence type="predicted"/>
<sequence length="545" mass="62209">MGKGEQRREEEDGGREEIRGSREVKGSEEKEEEEWRERWDGGSSWRLGTKLRFSEYLGDRKGHVGSSLMIQNVHVVELDKTAGVWNSENQVLGSSSDCMGFKQSKDCFCKIMSNCKNAESYSFVAKPKCFIILQRIDQLQPISFDKVFQFERFNSHCKGFVQLERYSAISNRTDVIELQKGSGRKWTVDRDLDQLKQFSNDPYDGYEIIHVAGKNPFLWHDHWPIRDYAKDFECLVLVDEISNEADRVVSKIREIGRGLRRDCVSENCKLETVPYIAVHMRIEKDWMIHCKKREQRSNNREICSSKEEIMERVGKIVGPKAPTVVYLAVADSLLEDNSILNGWKKGLVPFEKKKLGVVGMYKKYPYLIQSVIDYEVFDFVSYVTHGLVLLVHMSLKKQGAETTITSESYSLLPLIKHDIMQLLIIKLVHFVLQFTSMALEMYLLLFTVLLQLDGIWLLAIGYLPLKSNRMRQRGGQQSTPNTTGFTSRDQPFAISLSLLVISLEKGKHGVAVDSGGVEADDGVLFVFGIVFGNEDYAAEGYAIVN</sequence>
<protein>
    <submittedName>
        <fullName evidence="1">Uncharacterized protein</fullName>
    </submittedName>
</protein>